<dbReference type="RefSeq" id="WP_169528092.1">
    <property type="nucleotide sequence ID" value="NZ_JAAMPU010000107.1"/>
</dbReference>
<keyword evidence="1" id="KW-0812">Transmembrane</keyword>
<comment type="caution">
    <text evidence="2">The sequence shown here is derived from an EMBL/GenBank/DDBJ whole genome shotgun (WGS) entry which is preliminary data.</text>
</comment>
<accession>A0A972FMW8</accession>
<dbReference type="AlphaFoldDB" id="A0A972FMW8"/>
<proteinExistence type="predicted"/>
<dbReference type="EMBL" id="JAAMPU010000107">
    <property type="protein sequence ID" value="NMH28989.1"/>
    <property type="molecule type" value="Genomic_DNA"/>
</dbReference>
<keyword evidence="3" id="KW-1185">Reference proteome</keyword>
<gene>
    <name evidence="2" type="ORF">G6047_13170</name>
</gene>
<dbReference type="InterPro" id="IPR049211">
    <property type="entry name" value="DUF6814"/>
</dbReference>
<evidence type="ECO:0000256" key="1">
    <source>
        <dbReference type="SAM" id="Phobius"/>
    </source>
</evidence>
<feature type="transmembrane region" description="Helical" evidence="1">
    <location>
        <begin position="39"/>
        <end position="65"/>
    </location>
</feature>
<organism evidence="2 3">
    <name type="scientific">Flavobacterium silvaticum</name>
    <dbReference type="NCBI Taxonomy" id="1852020"/>
    <lineage>
        <taxon>Bacteria</taxon>
        <taxon>Pseudomonadati</taxon>
        <taxon>Bacteroidota</taxon>
        <taxon>Flavobacteriia</taxon>
        <taxon>Flavobacteriales</taxon>
        <taxon>Flavobacteriaceae</taxon>
        <taxon>Flavobacterium</taxon>
    </lineage>
</organism>
<evidence type="ECO:0000313" key="3">
    <source>
        <dbReference type="Proteomes" id="UP000712080"/>
    </source>
</evidence>
<protein>
    <submittedName>
        <fullName evidence="2">Uncharacterized protein</fullName>
    </submittedName>
</protein>
<sequence>METIKRLFGIVWIALAVATAYYCIDIFGGKLSSGKQDDLVFGIIIFFILLPLVCLGLATFGYYALTNEYKEE</sequence>
<keyword evidence="1" id="KW-0472">Membrane</keyword>
<evidence type="ECO:0000313" key="2">
    <source>
        <dbReference type="EMBL" id="NMH28989.1"/>
    </source>
</evidence>
<feature type="transmembrane region" description="Helical" evidence="1">
    <location>
        <begin position="7"/>
        <end position="27"/>
    </location>
</feature>
<name>A0A972FMW8_9FLAO</name>
<reference evidence="2" key="1">
    <citation type="submission" date="2020-02" db="EMBL/GenBank/DDBJ databases">
        <title>Flavobacterium sp. genome.</title>
        <authorList>
            <person name="Jung H.S."/>
            <person name="Baek J.H."/>
            <person name="Jeon C.O."/>
        </authorList>
    </citation>
    <scope>NUCLEOTIDE SEQUENCE</scope>
    <source>
        <strain evidence="2">SE-s28</strain>
    </source>
</reference>
<dbReference type="Proteomes" id="UP000712080">
    <property type="component" value="Unassembled WGS sequence"/>
</dbReference>
<keyword evidence="1" id="KW-1133">Transmembrane helix</keyword>
<dbReference type="Pfam" id="PF20664">
    <property type="entry name" value="DUF6814"/>
    <property type="match status" value="1"/>
</dbReference>